<proteinExistence type="predicted"/>
<feature type="region of interest" description="Disordered" evidence="1">
    <location>
        <begin position="332"/>
        <end position="383"/>
    </location>
</feature>
<accession>A0A1H2C0B4</accession>
<dbReference type="RefSeq" id="WP_091378455.1">
    <property type="nucleotide sequence ID" value="NZ_LT629740.1"/>
</dbReference>
<feature type="domain" description="Outer membrane protein beta-barrel" evidence="3">
    <location>
        <begin position="393"/>
        <end position="560"/>
    </location>
</feature>
<dbReference type="Pfam" id="PF13568">
    <property type="entry name" value="OMP_b-brl_2"/>
    <property type="match status" value="1"/>
</dbReference>
<feature type="compositionally biased region" description="Polar residues" evidence="1">
    <location>
        <begin position="257"/>
        <end position="271"/>
    </location>
</feature>
<evidence type="ECO:0000313" key="4">
    <source>
        <dbReference type="EMBL" id="SDT63737.1"/>
    </source>
</evidence>
<evidence type="ECO:0000256" key="2">
    <source>
        <dbReference type="SAM" id="Phobius"/>
    </source>
</evidence>
<protein>
    <submittedName>
        <fullName evidence="4">Outer membrane protein beta-barrel domain-containing protein</fullName>
    </submittedName>
</protein>
<dbReference type="InterPro" id="IPR025665">
    <property type="entry name" value="Beta-barrel_OMP_2"/>
</dbReference>
<keyword evidence="5" id="KW-1185">Reference proteome</keyword>
<keyword evidence="2" id="KW-0472">Membrane</keyword>
<feature type="compositionally biased region" description="Low complexity" evidence="1">
    <location>
        <begin position="118"/>
        <end position="133"/>
    </location>
</feature>
<dbReference type="OrthoDB" id="794435at2"/>
<feature type="compositionally biased region" description="Low complexity" evidence="1">
    <location>
        <begin position="340"/>
        <end position="363"/>
    </location>
</feature>
<dbReference type="AlphaFoldDB" id="A0A1H2C0B4"/>
<evidence type="ECO:0000256" key="1">
    <source>
        <dbReference type="SAM" id="MobiDB-lite"/>
    </source>
</evidence>
<evidence type="ECO:0000259" key="3">
    <source>
        <dbReference type="Pfam" id="PF13568"/>
    </source>
</evidence>
<feature type="transmembrane region" description="Helical" evidence="2">
    <location>
        <begin position="58"/>
        <end position="80"/>
    </location>
</feature>
<keyword evidence="2" id="KW-1133">Transmembrane helix</keyword>
<gene>
    <name evidence="4" type="ORF">SAMN05216490_4495</name>
</gene>
<organism evidence="4 5">
    <name type="scientific">Mucilaginibacter mallensis</name>
    <dbReference type="NCBI Taxonomy" id="652787"/>
    <lineage>
        <taxon>Bacteria</taxon>
        <taxon>Pseudomonadati</taxon>
        <taxon>Bacteroidota</taxon>
        <taxon>Sphingobacteriia</taxon>
        <taxon>Sphingobacteriales</taxon>
        <taxon>Sphingobacteriaceae</taxon>
        <taxon>Mucilaginibacter</taxon>
    </lineage>
</organism>
<name>A0A1H2C0B4_MUCMA</name>
<sequence>MKDSAWYNKLWQTKMQELPLEGDEHAAWQKMQGLLDQHMPVSSPVVVPKPATKLWVKLLYVLVAIITAAIIYYAASYMLADHHEKTNKAVGKHALINADSAANNSYSAKEGSTDDKPTSNAGNGAKNSAAATNNDEKRGYVNSSGITSTPSATINGKLAAGTVNKINIKPNGNNNSSVASKISSGNNIPAANHPATNGTNIYRRADIKHNSNNTSATNKVSSGNNNSSGIDNVMAYGTNIHSNKTTGHLTAGGGRSVLTNSRSGLSVSQKQGIKDHTTHSPHLNQTSKNVITSQNNQQLLADQTASAQTNLTPRGNGIITNGATIKDVAQNLKTTPGTGNKTDSSTATKNTATKPTADTNAKNQPDKSTTKNKTTSAKKPGNSKFELDVKLGANTNTGSSINPFLGVSANYNFHKKWGVSIGVNAPYTRIITGSYSKSNLTYVTVGDSNKQITHNSGKLTISSSRKIQYVDIPMLATYKVSDKLTITAGPVISIPIKANACKNTLGALSSSADTTTLKEVTPYVTSTTINSKVNFSFSAGARYNVKRFYFDAGYLQGVSPYTVSSSLGSGKIYYHTIQIGIGYQLFKSKSK</sequence>
<feature type="region of interest" description="Disordered" evidence="1">
    <location>
        <begin position="105"/>
        <end position="146"/>
    </location>
</feature>
<reference evidence="4 5" key="1">
    <citation type="submission" date="2016-10" db="EMBL/GenBank/DDBJ databases">
        <authorList>
            <person name="de Groot N.N."/>
        </authorList>
    </citation>
    <scope>NUCLEOTIDE SEQUENCE [LARGE SCALE GENOMIC DNA]</scope>
    <source>
        <strain evidence="4 5">MP1X4</strain>
    </source>
</reference>
<keyword evidence="2" id="KW-0812">Transmembrane</keyword>
<dbReference type="EMBL" id="LT629740">
    <property type="protein sequence ID" value="SDT63737.1"/>
    <property type="molecule type" value="Genomic_DNA"/>
</dbReference>
<feature type="region of interest" description="Disordered" evidence="1">
    <location>
        <begin position="247"/>
        <end position="286"/>
    </location>
</feature>
<dbReference type="STRING" id="652787.SAMN05216490_4495"/>
<dbReference type="Proteomes" id="UP000199679">
    <property type="component" value="Chromosome I"/>
</dbReference>
<evidence type="ECO:0000313" key="5">
    <source>
        <dbReference type="Proteomes" id="UP000199679"/>
    </source>
</evidence>